<reference evidence="8 9" key="1">
    <citation type="submission" date="2020-07" db="EMBL/GenBank/DDBJ databases">
        <title>Genomic Encyclopedia of Type Strains, Phase IV (KMG-IV): sequencing the most valuable type-strain genomes for metagenomic binning, comparative biology and taxonomic classification.</title>
        <authorList>
            <person name="Goeker M."/>
        </authorList>
    </citation>
    <scope>NUCLEOTIDE SEQUENCE [LARGE SCALE GENOMIC DNA]</scope>
    <source>
        <strain evidence="8 9">DSM 45533</strain>
    </source>
</reference>
<evidence type="ECO:0000259" key="7">
    <source>
        <dbReference type="PROSITE" id="PS50893"/>
    </source>
</evidence>
<keyword evidence="5 8" id="KW-0067">ATP-binding</keyword>
<dbReference type="PANTHER" id="PTHR42711:SF5">
    <property type="entry name" value="ABC TRANSPORTER ATP-BINDING PROTEIN NATA"/>
    <property type="match status" value="1"/>
</dbReference>
<dbReference type="GO" id="GO:0005886">
    <property type="term" value="C:plasma membrane"/>
    <property type="evidence" value="ECO:0007669"/>
    <property type="project" value="UniProtKB-SubCell"/>
</dbReference>
<dbReference type="PANTHER" id="PTHR42711">
    <property type="entry name" value="ABC TRANSPORTER ATP-BINDING PROTEIN"/>
    <property type="match status" value="1"/>
</dbReference>
<keyword evidence="9" id="KW-1185">Reference proteome</keyword>
<evidence type="ECO:0000313" key="8">
    <source>
        <dbReference type="EMBL" id="MBA2891249.1"/>
    </source>
</evidence>
<evidence type="ECO:0000256" key="5">
    <source>
        <dbReference type="ARBA" id="ARBA00022840"/>
    </source>
</evidence>
<dbReference type="InterPro" id="IPR027417">
    <property type="entry name" value="P-loop_NTPase"/>
</dbReference>
<keyword evidence="6" id="KW-0046">Antibiotic resistance</keyword>
<protein>
    <submittedName>
        <fullName evidence="8">ABC-2 type transport system ATP-binding protein</fullName>
    </submittedName>
</protein>
<dbReference type="SUPFAM" id="SSF52540">
    <property type="entry name" value="P-loop containing nucleoside triphosphate hydrolases"/>
    <property type="match status" value="1"/>
</dbReference>
<dbReference type="PROSITE" id="PS50893">
    <property type="entry name" value="ABC_TRANSPORTER_2"/>
    <property type="match status" value="1"/>
</dbReference>
<sequence>MSIVVEGLSRSFGGVRALDDVSFEVASGEVVALLGVNGAGKTTLTKILSTLLLPGGGSARIMGHDVVGEAKACRSVTGVVFGGDGGLYGRLSGRDNLRFFAMLAGLGRRGLRARVDDALERVGLGAAADRAVQTYSKGMRQRLHLAVGFIASPQVLLLDEPTVGLDVIEAQRLRDTVRDLRTSGLTVLLTSHLLVDVEQLADRVLLLQDGRIAEDLPLASFTGLAGYAALVVVRGRGPHPVPRDATVAVDGDTWELSLRVRRWDASVFAELGQELAGYEVSDLSVREVRLEDAFTKLATA</sequence>
<evidence type="ECO:0000256" key="3">
    <source>
        <dbReference type="ARBA" id="ARBA00022448"/>
    </source>
</evidence>
<proteinExistence type="inferred from homology"/>
<dbReference type="InterPro" id="IPR003593">
    <property type="entry name" value="AAA+_ATPase"/>
</dbReference>
<feature type="domain" description="ABC transporter" evidence="7">
    <location>
        <begin position="3"/>
        <end position="234"/>
    </location>
</feature>
<organism evidence="8 9">
    <name type="scientific">Nonomuraea soli</name>
    <dbReference type="NCBI Taxonomy" id="1032476"/>
    <lineage>
        <taxon>Bacteria</taxon>
        <taxon>Bacillati</taxon>
        <taxon>Actinomycetota</taxon>
        <taxon>Actinomycetes</taxon>
        <taxon>Streptosporangiales</taxon>
        <taxon>Streptosporangiaceae</taxon>
        <taxon>Nonomuraea</taxon>
    </lineage>
</organism>
<comment type="caution">
    <text evidence="8">The sequence shown here is derived from an EMBL/GenBank/DDBJ whole genome shotgun (WGS) entry which is preliminary data.</text>
</comment>
<gene>
    <name evidence="8" type="ORF">HNR30_002590</name>
</gene>
<dbReference type="Pfam" id="PF00005">
    <property type="entry name" value="ABC_tran"/>
    <property type="match status" value="1"/>
</dbReference>
<keyword evidence="4" id="KW-0547">Nucleotide-binding</keyword>
<comment type="subcellular location">
    <subcellularLocation>
        <location evidence="1">Cell membrane</location>
        <topology evidence="1">Peripheral membrane protein</topology>
    </subcellularLocation>
</comment>
<dbReference type="InterPro" id="IPR003439">
    <property type="entry name" value="ABC_transporter-like_ATP-bd"/>
</dbReference>
<evidence type="ECO:0000256" key="6">
    <source>
        <dbReference type="ARBA" id="ARBA00023251"/>
    </source>
</evidence>
<dbReference type="InterPro" id="IPR050763">
    <property type="entry name" value="ABC_transporter_ATP-binding"/>
</dbReference>
<comment type="similarity">
    <text evidence="2">Belongs to the ABC transporter superfamily.</text>
</comment>
<dbReference type="RefSeq" id="WP_220133557.1">
    <property type="nucleotide sequence ID" value="NZ_BAABAM010000002.1"/>
</dbReference>
<dbReference type="Proteomes" id="UP000530928">
    <property type="component" value="Unassembled WGS sequence"/>
</dbReference>
<dbReference type="GO" id="GO:0046677">
    <property type="term" value="P:response to antibiotic"/>
    <property type="evidence" value="ECO:0007669"/>
    <property type="project" value="UniProtKB-KW"/>
</dbReference>
<dbReference type="SMART" id="SM00382">
    <property type="entry name" value="AAA"/>
    <property type="match status" value="1"/>
</dbReference>
<keyword evidence="3" id="KW-0813">Transport</keyword>
<evidence type="ECO:0000256" key="4">
    <source>
        <dbReference type="ARBA" id="ARBA00022741"/>
    </source>
</evidence>
<evidence type="ECO:0000256" key="1">
    <source>
        <dbReference type="ARBA" id="ARBA00004202"/>
    </source>
</evidence>
<dbReference type="GO" id="GO:0005524">
    <property type="term" value="F:ATP binding"/>
    <property type="evidence" value="ECO:0007669"/>
    <property type="project" value="UniProtKB-KW"/>
</dbReference>
<dbReference type="EMBL" id="JACDUR010000003">
    <property type="protein sequence ID" value="MBA2891249.1"/>
    <property type="molecule type" value="Genomic_DNA"/>
</dbReference>
<dbReference type="AlphaFoldDB" id="A0A7W0HPU5"/>
<evidence type="ECO:0000256" key="2">
    <source>
        <dbReference type="ARBA" id="ARBA00005417"/>
    </source>
</evidence>
<accession>A0A7W0HPU5</accession>
<dbReference type="Gene3D" id="3.40.50.300">
    <property type="entry name" value="P-loop containing nucleotide triphosphate hydrolases"/>
    <property type="match status" value="1"/>
</dbReference>
<evidence type="ECO:0000313" key="9">
    <source>
        <dbReference type="Proteomes" id="UP000530928"/>
    </source>
</evidence>
<name>A0A7W0HPU5_9ACTN</name>
<dbReference type="GO" id="GO:0016887">
    <property type="term" value="F:ATP hydrolysis activity"/>
    <property type="evidence" value="ECO:0007669"/>
    <property type="project" value="InterPro"/>
</dbReference>